<proteinExistence type="inferred from homology"/>
<dbReference type="EMBL" id="JAUKPO010000026">
    <property type="protein sequence ID" value="MDO1450173.1"/>
    <property type="molecule type" value="Genomic_DNA"/>
</dbReference>
<dbReference type="Gene3D" id="3.40.720.10">
    <property type="entry name" value="Alkaline Phosphatase, subunit A"/>
    <property type="match status" value="1"/>
</dbReference>
<keyword evidence="9" id="KW-1185">Reference proteome</keyword>
<dbReference type="InterPro" id="IPR024607">
    <property type="entry name" value="Sulfatase_CS"/>
</dbReference>
<evidence type="ECO:0000259" key="7">
    <source>
        <dbReference type="Pfam" id="PF00884"/>
    </source>
</evidence>
<evidence type="ECO:0000313" key="9">
    <source>
        <dbReference type="Proteomes" id="UP001168528"/>
    </source>
</evidence>
<dbReference type="SUPFAM" id="SSF53649">
    <property type="entry name" value="Alkaline phosphatase-like"/>
    <property type="match status" value="1"/>
</dbReference>
<sequence>MKTAYYLSILLFCLSAGAVGLLTAFQPRQTSSRQSATKPNIVFIMADDLGYGDIGAFGAKDIRTPNIDALAQKGIKFTEFYCPSPVCSPTRAGLLTGRYPRRMGIDGVFFPESFTGIPQSEVTIAEALKEQGYRNSIIGKWHLGHHLQYLPLQNGFDEYFGIPYSNDMMGTVYMRGNEVADYKVDQRYTTKVYTEEAVKFIEKNKNKPFFLYLAHTMPHVPIYASPEFEGKSKRGLYGDVIEELDWSVGQVVQALKKNGIEENTLVVFTSDNGPWMAFDVEGGSPGPLREGKQTTFEGGMRVPTVAYWPGKIKAGTVYDNIATHFDFFPTFLKLAGVTNYQSKKPLDGEDITPVLTGTGQRKGDELLYYFNGQLQAYRKGDWKIKFPYAGNKGILGVKDVAAHDTLLFNLKQDVGEQQNVLKANPAKVKELLAALEKYKAGIEPAQSLVQRMPADESHKQKYLERKAKMATSNE</sequence>
<evidence type="ECO:0000256" key="4">
    <source>
        <dbReference type="ARBA" id="ARBA00022837"/>
    </source>
</evidence>
<evidence type="ECO:0000256" key="1">
    <source>
        <dbReference type="ARBA" id="ARBA00008779"/>
    </source>
</evidence>
<dbReference type="Pfam" id="PF00884">
    <property type="entry name" value="Sulfatase"/>
    <property type="match status" value="1"/>
</dbReference>
<feature type="region of interest" description="Disordered" evidence="5">
    <location>
        <begin position="453"/>
        <end position="474"/>
    </location>
</feature>
<gene>
    <name evidence="8" type="ORF">Q0590_28085</name>
</gene>
<evidence type="ECO:0000256" key="5">
    <source>
        <dbReference type="SAM" id="MobiDB-lite"/>
    </source>
</evidence>
<keyword evidence="4" id="KW-0106">Calcium</keyword>
<dbReference type="PANTHER" id="PTHR42693">
    <property type="entry name" value="ARYLSULFATASE FAMILY MEMBER"/>
    <property type="match status" value="1"/>
</dbReference>
<dbReference type="PROSITE" id="PS00523">
    <property type="entry name" value="SULFATASE_1"/>
    <property type="match status" value="1"/>
</dbReference>
<dbReference type="InterPro" id="IPR050738">
    <property type="entry name" value="Sulfatase"/>
</dbReference>
<feature type="chain" id="PRO_5046589841" evidence="6">
    <location>
        <begin position="19"/>
        <end position="474"/>
    </location>
</feature>
<keyword evidence="3" id="KW-0378">Hydrolase</keyword>
<keyword evidence="6" id="KW-0732">Signal</keyword>
<evidence type="ECO:0000256" key="2">
    <source>
        <dbReference type="ARBA" id="ARBA00022723"/>
    </source>
</evidence>
<accession>A0ABT8RG99</accession>
<dbReference type="PANTHER" id="PTHR42693:SF53">
    <property type="entry name" value="ENDO-4-O-SULFATASE"/>
    <property type="match status" value="1"/>
</dbReference>
<dbReference type="Gene3D" id="3.30.1120.10">
    <property type="match status" value="1"/>
</dbReference>
<reference evidence="8" key="1">
    <citation type="submission" date="2023-07" db="EMBL/GenBank/DDBJ databases">
        <title>The genome sequence of Rhodocytophaga aerolata KACC 12507.</title>
        <authorList>
            <person name="Zhang X."/>
        </authorList>
    </citation>
    <scope>NUCLEOTIDE SEQUENCE</scope>
    <source>
        <strain evidence="8">KACC 12507</strain>
    </source>
</reference>
<evidence type="ECO:0000313" key="8">
    <source>
        <dbReference type="EMBL" id="MDO1450173.1"/>
    </source>
</evidence>
<evidence type="ECO:0000256" key="3">
    <source>
        <dbReference type="ARBA" id="ARBA00022801"/>
    </source>
</evidence>
<feature type="signal peptide" evidence="6">
    <location>
        <begin position="1"/>
        <end position="18"/>
    </location>
</feature>
<dbReference type="RefSeq" id="WP_302040975.1">
    <property type="nucleotide sequence ID" value="NZ_JAUKPO010000026.1"/>
</dbReference>
<evidence type="ECO:0000256" key="6">
    <source>
        <dbReference type="SAM" id="SignalP"/>
    </source>
</evidence>
<name>A0ABT8RG99_9BACT</name>
<protein>
    <submittedName>
        <fullName evidence="8">Sulfatase</fullName>
    </submittedName>
</protein>
<keyword evidence="2" id="KW-0479">Metal-binding</keyword>
<feature type="domain" description="Sulfatase N-terminal" evidence="7">
    <location>
        <begin position="39"/>
        <end position="337"/>
    </location>
</feature>
<organism evidence="8 9">
    <name type="scientific">Rhodocytophaga aerolata</name>
    <dbReference type="NCBI Taxonomy" id="455078"/>
    <lineage>
        <taxon>Bacteria</taxon>
        <taxon>Pseudomonadati</taxon>
        <taxon>Bacteroidota</taxon>
        <taxon>Cytophagia</taxon>
        <taxon>Cytophagales</taxon>
        <taxon>Rhodocytophagaceae</taxon>
        <taxon>Rhodocytophaga</taxon>
    </lineage>
</organism>
<dbReference type="Proteomes" id="UP001168528">
    <property type="component" value="Unassembled WGS sequence"/>
</dbReference>
<dbReference type="InterPro" id="IPR017850">
    <property type="entry name" value="Alkaline_phosphatase_core_sf"/>
</dbReference>
<comment type="caution">
    <text evidence="8">The sequence shown here is derived from an EMBL/GenBank/DDBJ whole genome shotgun (WGS) entry which is preliminary data.</text>
</comment>
<comment type="similarity">
    <text evidence="1">Belongs to the sulfatase family.</text>
</comment>
<dbReference type="InterPro" id="IPR000917">
    <property type="entry name" value="Sulfatase_N"/>
</dbReference>
<dbReference type="Pfam" id="PF14707">
    <property type="entry name" value="Sulfatase_C"/>
    <property type="match status" value="1"/>
</dbReference>
<dbReference type="CDD" id="cd16026">
    <property type="entry name" value="GALNS_like"/>
    <property type="match status" value="1"/>
</dbReference>
<feature type="compositionally biased region" description="Basic and acidic residues" evidence="5">
    <location>
        <begin position="453"/>
        <end position="467"/>
    </location>
</feature>